<evidence type="ECO:0000313" key="5">
    <source>
        <dbReference type="Proteomes" id="UP000651010"/>
    </source>
</evidence>
<reference evidence="4 5" key="1">
    <citation type="submission" date="2020-09" db="EMBL/GenBank/DDBJ databases">
        <title>Dyella sp. 7MK23 isolated from forest soil.</title>
        <authorList>
            <person name="Fu J."/>
        </authorList>
    </citation>
    <scope>NUCLEOTIDE SEQUENCE [LARGE SCALE GENOMIC DNA]</scope>
    <source>
        <strain evidence="4 5">7MK23</strain>
    </source>
</reference>
<dbReference type="Proteomes" id="UP000651010">
    <property type="component" value="Unassembled WGS sequence"/>
</dbReference>
<dbReference type="PROSITE" id="PS50110">
    <property type="entry name" value="RESPONSE_REGULATORY"/>
    <property type="match status" value="1"/>
</dbReference>
<protein>
    <submittedName>
        <fullName evidence="4">Response regulator</fullName>
    </submittedName>
</protein>
<feature type="domain" description="Response regulatory" evidence="3">
    <location>
        <begin position="3"/>
        <end position="116"/>
    </location>
</feature>
<evidence type="ECO:0000256" key="2">
    <source>
        <dbReference type="PROSITE-ProRule" id="PRU00169"/>
    </source>
</evidence>
<dbReference type="SMART" id="SM00448">
    <property type="entry name" value="REC"/>
    <property type="match status" value="1"/>
</dbReference>
<dbReference type="PANTHER" id="PTHR44591:SF3">
    <property type="entry name" value="RESPONSE REGULATORY DOMAIN-CONTAINING PROTEIN"/>
    <property type="match status" value="1"/>
</dbReference>
<dbReference type="SUPFAM" id="SSF52172">
    <property type="entry name" value="CheY-like"/>
    <property type="match status" value="1"/>
</dbReference>
<proteinExistence type="predicted"/>
<organism evidence="4 5">
    <name type="scientific">Dyella acidiphila</name>
    <dbReference type="NCBI Taxonomy" id="2775866"/>
    <lineage>
        <taxon>Bacteria</taxon>
        <taxon>Pseudomonadati</taxon>
        <taxon>Pseudomonadota</taxon>
        <taxon>Gammaproteobacteria</taxon>
        <taxon>Lysobacterales</taxon>
        <taxon>Rhodanobacteraceae</taxon>
        <taxon>Dyella</taxon>
    </lineage>
</organism>
<evidence type="ECO:0000313" key="4">
    <source>
        <dbReference type="EMBL" id="MBE1159680.1"/>
    </source>
</evidence>
<sequence>MKTVLLVEDNRDVLVSTAYVLQEAGFEVVAAANFDQAKSVAAVRTDIGIILTDLNLNEGLNGIELGAAMREDGLNCPVIVMSGNAEPPEHGWLPWMTYLPKPFDRKTLLAAIAENREPVVS</sequence>
<keyword evidence="5" id="KW-1185">Reference proteome</keyword>
<accession>A0ABR9G6M3</accession>
<dbReference type="EMBL" id="JACZZA010000002">
    <property type="protein sequence ID" value="MBE1159680.1"/>
    <property type="molecule type" value="Genomic_DNA"/>
</dbReference>
<dbReference type="InterPro" id="IPR001789">
    <property type="entry name" value="Sig_transdc_resp-reg_receiver"/>
</dbReference>
<dbReference type="InterPro" id="IPR011006">
    <property type="entry name" value="CheY-like_superfamily"/>
</dbReference>
<evidence type="ECO:0000259" key="3">
    <source>
        <dbReference type="PROSITE" id="PS50110"/>
    </source>
</evidence>
<keyword evidence="1 2" id="KW-0597">Phosphoprotein</keyword>
<evidence type="ECO:0000256" key="1">
    <source>
        <dbReference type="ARBA" id="ARBA00022553"/>
    </source>
</evidence>
<dbReference type="Pfam" id="PF00072">
    <property type="entry name" value="Response_reg"/>
    <property type="match status" value="1"/>
</dbReference>
<feature type="modified residue" description="4-aspartylphosphate" evidence="2">
    <location>
        <position position="53"/>
    </location>
</feature>
<dbReference type="RefSeq" id="WP_192554551.1">
    <property type="nucleotide sequence ID" value="NZ_JACZZA010000002.1"/>
</dbReference>
<comment type="caution">
    <text evidence="4">The sequence shown here is derived from an EMBL/GenBank/DDBJ whole genome shotgun (WGS) entry which is preliminary data.</text>
</comment>
<dbReference type="InterPro" id="IPR050595">
    <property type="entry name" value="Bact_response_regulator"/>
</dbReference>
<dbReference type="CDD" id="cd00156">
    <property type="entry name" value="REC"/>
    <property type="match status" value="1"/>
</dbReference>
<dbReference type="PANTHER" id="PTHR44591">
    <property type="entry name" value="STRESS RESPONSE REGULATOR PROTEIN 1"/>
    <property type="match status" value="1"/>
</dbReference>
<gene>
    <name evidence="4" type="ORF">IGX34_04730</name>
</gene>
<name>A0ABR9G6M3_9GAMM</name>
<dbReference type="Gene3D" id="3.40.50.2300">
    <property type="match status" value="1"/>
</dbReference>